<proteinExistence type="predicted"/>
<dbReference type="PATRIC" id="fig|1614.7.peg.1133"/>
<dbReference type="GO" id="GO:0008832">
    <property type="term" value="F:dGTPase activity"/>
    <property type="evidence" value="ECO:0007669"/>
    <property type="project" value="UniProtKB-EC"/>
</dbReference>
<dbReference type="EC" id="3.1.5.1" evidence="2"/>
<feature type="domain" description="HD/PDEase" evidence="1">
    <location>
        <begin position="63"/>
        <end position="201"/>
    </location>
</feature>
<dbReference type="InterPro" id="IPR006674">
    <property type="entry name" value="HD_domain"/>
</dbReference>
<dbReference type="Gene3D" id="1.10.3210.10">
    <property type="entry name" value="Hypothetical protein af1432"/>
    <property type="match status" value="1"/>
</dbReference>
<gene>
    <name evidence="2" type="ORF">LfDm3_1194</name>
</gene>
<dbReference type="InterPro" id="IPR003607">
    <property type="entry name" value="HD/PDEase_dom"/>
</dbReference>
<dbReference type="CDD" id="cd00077">
    <property type="entry name" value="HDc"/>
    <property type="match status" value="1"/>
</dbReference>
<dbReference type="EMBL" id="JOJZ01000024">
    <property type="protein sequence ID" value="KID41048.1"/>
    <property type="molecule type" value="Genomic_DNA"/>
</dbReference>
<evidence type="ECO:0000313" key="2">
    <source>
        <dbReference type="EMBL" id="KID41048.1"/>
    </source>
</evidence>
<keyword evidence="3" id="KW-1185">Reference proteome</keyword>
<dbReference type="PANTHER" id="PTHR11373">
    <property type="entry name" value="DEOXYNUCLEOSIDE TRIPHOSPHATE TRIPHOSPHOHYDROLASE"/>
    <property type="match status" value="1"/>
</dbReference>
<protein>
    <submittedName>
        <fullName evidence="2">Deoxyguanosinetriphosphate triphosphohydrolase</fullName>
        <ecNumber evidence="2">3.1.5.1</ecNumber>
    </submittedName>
</protein>
<dbReference type="AlphaFoldDB" id="A0A0C1PZE6"/>
<dbReference type="PANTHER" id="PTHR11373:SF4">
    <property type="entry name" value="DEOXYNUCLEOSIDE TRIPHOSPHATE TRIPHOSPHOHYDROLASE SAMHD1"/>
    <property type="match status" value="1"/>
</dbReference>
<dbReference type="InterPro" id="IPR050135">
    <property type="entry name" value="dGTPase-like"/>
</dbReference>
<dbReference type="SMART" id="SM00471">
    <property type="entry name" value="HDc"/>
    <property type="match status" value="1"/>
</dbReference>
<evidence type="ECO:0000259" key="1">
    <source>
        <dbReference type="SMART" id="SM00471"/>
    </source>
</evidence>
<dbReference type="FunFam" id="1.10.3210.10:FF:000014">
    <property type="entry name" value="HD domain-containing protein"/>
    <property type="match status" value="1"/>
</dbReference>
<dbReference type="Pfam" id="PF01966">
    <property type="entry name" value="HD"/>
    <property type="match status" value="1"/>
</dbReference>
<reference evidence="2 3" key="1">
    <citation type="submission" date="2014-06" db="EMBL/GenBank/DDBJ databases">
        <title>Functional and comparative genomic analyses of the Drosophila gut microbiota identify candidate symbiosis factors.</title>
        <authorList>
            <person name="Newell P.D."/>
            <person name="Chaston J.M."/>
            <person name="Douglas A.E."/>
        </authorList>
    </citation>
    <scope>NUCLEOTIDE SEQUENCE [LARGE SCALE GENOMIC DNA]</scope>
    <source>
        <strain evidence="2 3">DmCS_002</strain>
    </source>
</reference>
<sequence>MNGGLLLRYYSQPLKYDKVFRDPVLGHIYVEHQVILDLINTPEFQRLRRIKQLGTTSLTFHGAEHTRFSHSLGVYEITRRICDNFQRNYPTKEAGDGLWDDSERIVALCAALLHDVGHGAYSHTFEHIFHTNHEQITQQIITSKETEINHVLSQVGPDFPERVASVINKTYDNPQVVQMISSQVDADRMDYLLSDSYYTGAQYGKFDLDRILQVMRPYSGGICFRASGLHAIEYYIVCRFQMYQQVYFHPVSRSMEVILSHLLMRAKELALKPNSNFKPSLLMPIFENHYSLDDYLQIDDGVLNTYFIMWRRSEDPILSDLAKRFLNRHPFKSAKYDDQTEFLIPKLQEIIEKAGFNPKYYTATDNSFDQPYDVYDPKSKHQNAQIELMENDGNLVELSQASDLVKAITGKLIGDKRFFFPREMLKPTKNVELFQPLYDEFQKYIDNDNLIIPKEN</sequence>
<evidence type="ECO:0000313" key="3">
    <source>
        <dbReference type="Proteomes" id="UP000031397"/>
    </source>
</evidence>
<dbReference type="Proteomes" id="UP000031397">
    <property type="component" value="Unassembled WGS sequence"/>
</dbReference>
<dbReference type="OrthoDB" id="9803619at2"/>
<dbReference type="Pfam" id="PF19276">
    <property type="entry name" value="HD_assoc_2"/>
    <property type="match status" value="1"/>
</dbReference>
<dbReference type="GO" id="GO:0006203">
    <property type="term" value="P:dGTP catabolic process"/>
    <property type="evidence" value="ECO:0007669"/>
    <property type="project" value="TreeGrafter"/>
</dbReference>
<dbReference type="InterPro" id="IPR045509">
    <property type="entry name" value="HD_assoc_2"/>
</dbReference>
<accession>A0A0C1PZE6</accession>
<name>A0A0C1PZE6_9LACO</name>
<comment type="caution">
    <text evidence="2">The sequence shown here is derived from an EMBL/GenBank/DDBJ whole genome shotgun (WGS) entry which is preliminary data.</text>
</comment>
<dbReference type="SUPFAM" id="SSF109604">
    <property type="entry name" value="HD-domain/PDEase-like"/>
    <property type="match status" value="1"/>
</dbReference>
<keyword evidence="2" id="KW-0378">Hydrolase</keyword>
<organism evidence="2 3">
    <name type="scientific">Fructilactobacillus fructivorans</name>
    <dbReference type="NCBI Taxonomy" id="1614"/>
    <lineage>
        <taxon>Bacteria</taxon>
        <taxon>Bacillati</taxon>
        <taxon>Bacillota</taxon>
        <taxon>Bacilli</taxon>
        <taxon>Lactobacillales</taxon>
        <taxon>Lactobacillaceae</taxon>
        <taxon>Fructilactobacillus</taxon>
    </lineage>
</organism>